<dbReference type="InterPro" id="IPR051450">
    <property type="entry name" value="Gfo/Idh/MocA_Oxidoreductases"/>
</dbReference>
<feature type="compositionally biased region" description="Polar residues" evidence="1">
    <location>
        <begin position="7"/>
        <end position="23"/>
    </location>
</feature>
<sequence length="373" mass="40384">MDYGPRSSAQDTMDPNTEHSGSSRPRKINVAVIGTGVIGPRHAKSVVSCDEAALLCLVDPSPAAAQVEQDFNVPLFGSVKEMHEAGVAPDAAIVCTPNKTHVAVSEELLHIGVHVLVEKPISTTTESGRRLVEAAEQSRKYLLVGHHRRFNPFVTATKQALLENKIGRPIAVSGLWTTYKPPEYYQAPMEWHAQAGDGGPILINLVHEVDILQYLLGPITRVHAEQTISQRGHEAEEGAAILLRFASGVVGTFVLSDATPSPHSFEQGTGENPLLPQSGRDFYRIFGSEGTLSVGDMTLWKFGDGEEKTWTSKIGSSEVAVGKEVPFDEQIKHLVRVVRGEEEPRCTGKDGLSALMVCDSVKTAIATRQPVDI</sequence>
<evidence type="ECO:0000256" key="1">
    <source>
        <dbReference type="SAM" id="MobiDB-lite"/>
    </source>
</evidence>
<dbReference type="SUPFAM" id="SSF51735">
    <property type="entry name" value="NAD(P)-binding Rossmann-fold domains"/>
    <property type="match status" value="1"/>
</dbReference>
<dbReference type="Pfam" id="PF01408">
    <property type="entry name" value="GFO_IDH_MocA"/>
    <property type="match status" value="1"/>
</dbReference>
<gene>
    <name evidence="4" type="ORF">D0863_04304</name>
</gene>
<dbReference type="GO" id="GO:0000166">
    <property type="term" value="F:nucleotide binding"/>
    <property type="evidence" value="ECO:0007669"/>
    <property type="project" value="InterPro"/>
</dbReference>
<proteinExistence type="predicted"/>
<dbReference type="SUPFAM" id="SSF55347">
    <property type="entry name" value="Glyceraldehyde-3-phosphate dehydrogenase-like, C-terminal domain"/>
    <property type="match status" value="1"/>
</dbReference>
<protein>
    <recommendedName>
        <fullName evidence="6">Gfo/Idh/MocA-like oxidoreductase N-terminal domain-containing protein</fullName>
    </recommendedName>
</protein>
<reference evidence="4 5" key="1">
    <citation type="journal article" date="2018" name="BMC Genomics">
        <title>Genomic evidence for intraspecific hybridization in a clonal and extremely halotolerant yeast.</title>
        <authorList>
            <person name="Gostincar C."/>
            <person name="Stajich J.E."/>
            <person name="Zupancic J."/>
            <person name="Zalar P."/>
            <person name="Gunde-Cimerman N."/>
        </authorList>
    </citation>
    <scope>NUCLEOTIDE SEQUENCE [LARGE SCALE GENOMIC DNA]</scope>
    <source>
        <strain evidence="4 5">EXF-2682</strain>
    </source>
</reference>
<dbReference type="PANTHER" id="PTHR43377">
    <property type="entry name" value="BILIVERDIN REDUCTASE A"/>
    <property type="match status" value="1"/>
</dbReference>
<dbReference type="InterPro" id="IPR000683">
    <property type="entry name" value="Gfo/Idh/MocA-like_OxRdtase_N"/>
</dbReference>
<dbReference type="Gene3D" id="3.40.50.720">
    <property type="entry name" value="NAD(P)-binding Rossmann-like Domain"/>
    <property type="match status" value="1"/>
</dbReference>
<feature type="domain" description="Gfo/Idh/MocA-like oxidoreductase N-terminal" evidence="2">
    <location>
        <begin position="28"/>
        <end position="146"/>
    </location>
</feature>
<dbReference type="OrthoDB" id="446809at2759"/>
<evidence type="ECO:0000313" key="4">
    <source>
        <dbReference type="EMBL" id="RMY72776.1"/>
    </source>
</evidence>
<evidence type="ECO:0000259" key="3">
    <source>
        <dbReference type="Pfam" id="PF02894"/>
    </source>
</evidence>
<comment type="caution">
    <text evidence="4">The sequence shown here is derived from an EMBL/GenBank/DDBJ whole genome shotgun (WGS) entry which is preliminary data.</text>
</comment>
<dbReference type="AlphaFoldDB" id="A0A3M7E9D4"/>
<dbReference type="Proteomes" id="UP000269276">
    <property type="component" value="Unassembled WGS sequence"/>
</dbReference>
<dbReference type="VEuPathDB" id="FungiDB:BTJ68_07273"/>
<dbReference type="Pfam" id="PF02894">
    <property type="entry name" value="GFO_IDH_MocA_C"/>
    <property type="match status" value="1"/>
</dbReference>
<dbReference type="Gene3D" id="3.30.360.10">
    <property type="entry name" value="Dihydrodipicolinate Reductase, domain 2"/>
    <property type="match status" value="1"/>
</dbReference>
<feature type="domain" description="Gfo/Idh/MocA-like oxidoreductase C-terminal" evidence="3">
    <location>
        <begin position="158"/>
        <end position="373"/>
    </location>
</feature>
<dbReference type="InterPro" id="IPR036291">
    <property type="entry name" value="NAD(P)-bd_dom_sf"/>
</dbReference>
<evidence type="ECO:0000259" key="2">
    <source>
        <dbReference type="Pfam" id="PF01408"/>
    </source>
</evidence>
<evidence type="ECO:0000313" key="5">
    <source>
        <dbReference type="Proteomes" id="UP000269276"/>
    </source>
</evidence>
<feature type="region of interest" description="Disordered" evidence="1">
    <location>
        <begin position="1"/>
        <end position="26"/>
    </location>
</feature>
<evidence type="ECO:0008006" key="6">
    <source>
        <dbReference type="Google" id="ProtNLM"/>
    </source>
</evidence>
<dbReference type="EMBL" id="QWIP01000111">
    <property type="protein sequence ID" value="RMY72776.1"/>
    <property type="molecule type" value="Genomic_DNA"/>
</dbReference>
<organism evidence="4 5">
    <name type="scientific">Hortaea werneckii</name>
    <name type="common">Black yeast</name>
    <name type="synonym">Cladosporium werneckii</name>
    <dbReference type="NCBI Taxonomy" id="91943"/>
    <lineage>
        <taxon>Eukaryota</taxon>
        <taxon>Fungi</taxon>
        <taxon>Dikarya</taxon>
        <taxon>Ascomycota</taxon>
        <taxon>Pezizomycotina</taxon>
        <taxon>Dothideomycetes</taxon>
        <taxon>Dothideomycetidae</taxon>
        <taxon>Mycosphaerellales</taxon>
        <taxon>Teratosphaeriaceae</taxon>
        <taxon>Hortaea</taxon>
    </lineage>
</organism>
<accession>A0A3M7E9D4</accession>
<dbReference type="PANTHER" id="PTHR43377:SF1">
    <property type="entry name" value="BILIVERDIN REDUCTASE A"/>
    <property type="match status" value="1"/>
</dbReference>
<dbReference type="InterPro" id="IPR004104">
    <property type="entry name" value="Gfo/Idh/MocA-like_OxRdtase_C"/>
</dbReference>
<name>A0A3M7E9D4_HORWE</name>